<evidence type="ECO:0000313" key="1">
    <source>
        <dbReference type="EMBL" id="QSQ14342.1"/>
    </source>
</evidence>
<gene>
    <name evidence="1" type="ORF">JY572_39605</name>
</gene>
<accession>A0ABX7N6F8</accession>
<name>A0ABX7N6F8_9BACT</name>
<protein>
    <recommendedName>
        <fullName evidence="3">CYTH domain-containing protein</fullName>
    </recommendedName>
</protein>
<dbReference type="Proteomes" id="UP000663090">
    <property type="component" value="Chromosome"/>
</dbReference>
<proteinExistence type="predicted"/>
<dbReference type="RefSeq" id="WP_206716125.1">
    <property type="nucleotide sequence ID" value="NZ_CP071091.1"/>
</dbReference>
<evidence type="ECO:0000313" key="2">
    <source>
        <dbReference type="Proteomes" id="UP000663090"/>
    </source>
</evidence>
<evidence type="ECO:0008006" key="3">
    <source>
        <dbReference type="Google" id="ProtNLM"/>
    </source>
</evidence>
<organism evidence="1 2">
    <name type="scientific">Myxococcus landrumensis</name>
    <dbReference type="NCBI Taxonomy" id="2813577"/>
    <lineage>
        <taxon>Bacteria</taxon>
        <taxon>Pseudomonadati</taxon>
        <taxon>Myxococcota</taxon>
        <taxon>Myxococcia</taxon>
        <taxon>Myxococcales</taxon>
        <taxon>Cystobacterineae</taxon>
        <taxon>Myxococcaceae</taxon>
        <taxon>Myxococcus</taxon>
    </lineage>
</organism>
<dbReference type="EMBL" id="CP071091">
    <property type="protein sequence ID" value="QSQ14342.1"/>
    <property type="molecule type" value="Genomic_DNA"/>
</dbReference>
<keyword evidence="2" id="KW-1185">Reference proteome</keyword>
<sequence length="115" mass="13266">MDPFVRRLVERLHDPSQPLSRNRHFHTFDTPEGRLALKVFRRLRSLQKDILACRAEGRRARIFRRVNAKGDHRIELTMERVSGKRTSVLQTAELELLSALPGVRDALEILDEAAA</sequence>
<reference evidence="1 2" key="1">
    <citation type="submission" date="2021-02" db="EMBL/GenBank/DDBJ databases">
        <title>De Novo genome assembly of isolated myxobacteria.</title>
        <authorList>
            <person name="Stevens D.C."/>
        </authorList>
    </citation>
    <scope>NUCLEOTIDE SEQUENCE [LARGE SCALE GENOMIC DNA]</scope>
    <source>
        <strain evidence="1 2">SCHIC003</strain>
    </source>
</reference>